<feature type="signal peptide" evidence="1">
    <location>
        <begin position="1"/>
        <end position="23"/>
    </location>
</feature>
<dbReference type="InterPro" id="IPR000400">
    <property type="entry name" value="Glyco_hydro_46"/>
</dbReference>
<gene>
    <name evidence="2" type="ORF">LPJ61_005322</name>
</gene>
<dbReference type="CDD" id="cd00978">
    <property type="entry name" value="chitosanase_GH46"/>
    <property type="match status" value="1"/>
</dbReference>
<feature type="chain" id="PRO_5040981460" description="Lysozyme-like protein" evidence="1">
    <location>
        <begin position="24"/>
        <end position="281"/>
    </location>
</feature>
<dbReference type="Gene3D" id="1.20.141.10">
    <property type="entry name" value="Chitosanase, subunit A, domain 1"/>
    <property type="match status" value="1"/>
</dbReference>
<evidence type="ECO:0000313" key="2">
    <source>
        <dbReference type="EMBL" id="KAJ1726246.1"/>
    </source>
</evidence>
<keyword evidence="1" id="KW-0732">Signal</keyword>
<dbReference type="InterPro" id="IPR023099">
    <property type="entry name" value="Glyco_hydro_46_N"/>
</dbReference>
<dbReference type="EMBL" id="JANBOI010001677">
    <property type="protein sequence ID" value="KAJ1726246.1"/>
    <property type="molecule type" value="Genomic_DNA"/>
</dbReference>
<accession>A0A9W7Y7M3</accession>
<comment type="caution">
    <text evidence="2">The sequence shown here is derived from an EMBL/GenBank/DDBJ whole genome shotgun (WGS) entry which is preliminary data.</text>
</comment>
<dbReference type="AlphaFoldDB" id="A0A9W7Y7M3"/>
<dbReference type="GO" id="GO:0005975">
    <property type="term" value="P:carbohydrate metabolic process"/>
    <property type="evidence" value="ECO:0007669"/>
    <property type="project" value="InterPro"/>
</dbReference>
<name>A0A9W7Y7M3_9FUNG</name>
<sequence>RNMKTSSRTVVLAAAAALAAVSGSGLSGCPKDIALKITNVYENGDTQFHYDYCENLKDGRGYTAGIAGFCTGTADAWEVIQRYHKMTGGNDAFSPMDKVLAQYAENGSDSTSGLGNYCNVWGRLGKSDANFRRAQDSVRDEMYFDPSQKYADKLGLKLDVSRAQLYDTAIQHGTGNDMDSLNALIRYTNQQLPASAPLNSGSTLTINGLKVDEIAWLRKFIEIRTADLKHPRERENQGGNYWAQTTYRTKSYSYIIDQGQFMFGRSVRILDNDGKPMSVSC</sequence>
<evidence type="ECO:0000256" key="1">
    <source>
        <dbReference type="SAM" id="SignalP"/>
    </source>
</evidence>
<feature type="non-terminal residue" evidence="2">
    <location>
        <position position="1"/>
    </location>
</feature>
<dbReference type="Pfam" id="PF01374">
    <property type="entry name" value="Glyco_hydro_46"/>
    <property type="match status" value="1"/>
</dbReference>
<evidence type="ECO:0008006" key="4">
    <source>
        <dbReference type="Google" id="ProtNLM"/>
    </source>
</evidence>
<protein>
    <recommendedName>
        <fullName evidence="4">Lysozyme-like protein</fullName>
    </recommendedName>
</protein>
<reference evidence="2" key="1">
    <citation type="submission" date="2022-07" db="EMBL/GenBank/DDBJ databases">
        <title>Phylogenomic reconstructions and comparative analyses of Kickxellomycotina fungi.</title>
        <authorList>
            <person name="Reynolds N.K."/>
            <person name="Stajich J.E."/>
            <person name="Barry K."/>
            <person name="Grigoriev I.V."/>
            <person name="Crous P."/>
            <person name="Smith M.E."/>
        </authorList>
    </citation>
    <scope>NUCLEOTIDE SEQUENCE</scope>
    <source>
        <strain evidence="2">BCRC 34381</strain>
    </source>
</reference>
<dbReference type="GO" id="GO:0005576">
    <property type="term" value="C:extracellular region"/>
    <property type="evidence" value="ECO:0007669"/>
    <property type="project" value="InterPro"/>
</dbReference>
<keyword evidence="3" id="KW-1185">Reference proteome</keyword>
<dbReference type="OrthoDB" id="76114at2759"/>
<evidence type="ECO:0000313" key="3">
    <source>
        <dbReference type="Proteomes" id="UP001143981"/>
    </source>
</evidence>
<dbReference type="GO" id="GO:0016977">
    <property type="term" value="F:chitosanase activity"/>
    <property type="evidence" value="ECO:0007669"/>
    <property type="project" value="InterPro"/>
</dbReference>
<dbReference type="SUPFAM" id="SSF53955">
    <property type="entry name" value="Lysozyme-like"/>
    <property type="match status" value="1"/>
</dbReference>
<dbReference type="InterPro" id="IPR023346">
    <property type="entry name" value="Lysozyme-like_dom_sf"/>
</dbReference>
<dbReference type="Proteomes" id="UP001143981">
    <property type="component" value="Unassembled WGS sequence"/>
</dbReference>
<organism evidence="2 3">
    <name type="scientific">Coemansia biformis</name>
    <dbReference type="NCBI Taxonomy" id="1286918"/>
    <lineage>
        <taxon>Eukaryota</taxon>
        <taxon>Fungi</taxon>
        <taxon>Fungi incertae sedis</taxon>
        <taxon>Zoopagomycota</taxon>
        <taxon>Kickxellomycotina</taxon>
        <taxon>Kickxellomycetes</taxon>
        <taxon>Kickxellales</taxon>
        <taxon>Kickxellaceae</taxon>
        <taxon>Coemansia</taxon>
    </lineage>
</organism>
<proteinExistence type="predicted"/>
<dbReference type="Gene3D" id="3.30.386.10">
    <property type="entry name" value="Chitosanase, subunit A, domain 2"/>
    <property type="match status" value="1"/>
</dbReference>